<sequence>FTPPPPPTTVATLPAAAASPTSAGPCGRPSYADTAARNLNPAAPPFMHGPPRAPVAIPAQNPQPVSSKCSKRPFYTMHRPMHRQFYIEAPTIPSDTSLPSLVNMANCALTHARSTLKVDSAYISPHGITCVTASVPSTSDLDIIKATLSGGLLGVCVTIPASRSFIKIIDIPFFQDGTTTPFSNTEVDAQLQCSIIPSNFVVHWHYVWNSPKADSATVWINLANSQQGACASSLIGQSLFLNGGQVTIKGAKVHTGTP</sequence>
<dbReference type="OrthoDB" id="3123246at2759"/>
<proteinExistence type="predicted"/>
<evidence type="ECO:0000313" key="2">
    <source>
        <dbReference type="EMBL" id="KAF9440871.1"/>
    </source>
</evidence>
<protein>
    <submittedName>
        <fullName evidence="2">Uncharacterized protein</fullName>
    </submittedName>
</protein>
<evidence type="ECO:0000313" key="3">
    <source>
        <dbReference type="Proteomes" id="UP000807342"/>
    </source>
</evidence>
<feature type="non-terminal residue" evidence="2">
    <location>
        <position position="258"/>
    </location>
</feature>
<feature type="region of interest" description="Disordered" evidence="1">
    <location>
        <begin position="1"/>
        <end position="68"/>
    </location>
</feature>
<evidence type="ECO:0000256" key="1">
    <source>
        <dbReference type="SAM" id="MobiDB-lite"/>
    </source>
</evidence>
<feature type="compositionally biased region" description="Pro residues" evidence="1">
    <location>
        <begin position="42"/>
        <end position="53"/>
    </location>
</feature>
<dbReference type="AlphaFoldDB" id="A0A9P6BUX2"/>
<feature type="non-terminal residue" evidence="2">
    <location>
        <position position="1"/>
    </location>
</feature>
<comment type="caution">
    <text evidence="2">The sequence shown here is derived from an EMBL/GenBank/DDBJ whole genome shotgun (WGS) entry which is preliminary data.</text>
</comment>
<name>A0A9P6BUX2_9AGAR</name>
<dbReference type="EMBL" id="MU152206">
    <property type="protein sequence ID" value="KAF9440871.1"/>
    <property type="molecule type" value="Genomic_DNA"/>
</dbReference>
<keyword evidence="3" id="KW-1185">Reference proteome</keyword>
<organism evidence="2 3">
    <name type="scientific">Macrolepiota fuliginosa MF-IS2</name>
    <dbReference type="NCBI Taxonomy" id="1400762"/>
    <lineage>
        <taxon>Eukaryota</taxon>
        <taxon>Fungi</taxon>
        <taxon>Dikarya</taxon>
        <taxon>Basidiomycota</taxon>
        <taxon>Agaricomycotina</taxon>
        <taxon>Agaricomycetes</taxon>
        <taxon>Agaricomycetidae</taxon>
        <taxon>Agaricales</taxon>
        <taxon>Agaricineae</taxon>
        <taxon>Agaricaceae</taxon>
        <taxon>Macrolepiota</taxon>
    </lineage>
</organism>
<dbReference type="Proteomes" id="UP000807342">
    <property type="component" value="Unassembled WGS sequence"/>
</dbReference>
<accession>A0A9P6BUX2</accession>
<gene>
    <name evidence="2" type="ORF">P691DRAFT_629270</name>
</gene>
<feature type="compositionally biased region" description="Low complexity" evidence="1">
    <location>
        <begin position="9"/>
        <end position="25"/>
    </location>
</feature>
<reference evidence="2" key="1">
    <citation type="submission" date="2020-11" db="EMBL/GenBank/DDBJ databases">
        <authorList>
            <consortium name="DOE Joint Genome Institute"/>
            <person name="Ahrendt S."/>
            <person name="Riley R."/>
            <person name="Andreopoulos W."/>
            <person name="Labutti K."/>
            <person name="Pangilinan J."/>
            <person name="Ruiz-Duenas F.J."/>
            <person name="Barrasa J.M."/>
            <person name="Sanchez-Garcia M."/>
            <person name="Camarero S."/>
            <person name="Miyauchi S."/>
            <person name="Serrano A."/>
            <person name="Linde D."/>
            <person name="Babiker R."/>
            <person name="Drula E."/>
            <person name="Ayuso-Fernandez I."/>
            <person name="Pacheco R."/>
            <person name="Padilla G."/>
            <person name="Ferreira P."/>
            <person name="Barriuso J."/>
            <person name="Kellner H."/>
            <person name="Castanera R."/>
            <person name="Alfaro M."/>
            <person name="Ramirez L."/>
            <person name="Pisabarro A.G."/>
            <person name="Kuo A."/>
            <person name="Tritt A."/>
            <person name="Lipzen A."/>
            <person name="He G."/>
            <person name="Yan M."/>
            <person name="Ng V."/>
            <person name="Cullen D."/>
            <person name="Martin F."/>
            <person name="Rosso M.-N."/>
            <person name="Henrissat B."/>
            <person name="Hibbett D."/>
            <person name="Martinez A.T."/>
            <person name="Grigoriev I.V."/>
        </authorList>
    </citation>
    <scope>NUCLEOTIDE SEQUENCE</scope>
    <source>
        <strain evidence="2">MF-IS2</strain>
    </source>
</reference>